<keyword evidence="2" id="KW-1185">Reference proteome</keyword>
<organism evidence="1 2">
    <name type="scientific">Halomarina oriensis</name>
    <dbReference type="NCBI Taxonomy" id="671145"/>
    <lineage>
        <taxon>Archaea</taxon>
        <taxon>Methanobacteriati</taxon>
        <taxon>Methanobacteriota</taxon>
        <taxon>Stenosarchaea group</taxon>
        <taxon>Halobacteria</taxon>
        <taxon>Halobacteriales</taxon>
        <taxon>Natronomonadaceae</taxon>
        <taxon>Halomarina</taxon>
    </lineage>
</organism>
<gene>
    <name evidence="1" type="ORF">GQS65_12995</name>
</gene>
<protein>
    <submittedName>
        <fullName evidence="1">Uncharacterized protein</fullName>
    </submittedName>
</protein>
<dbReference type="AlphaFoldDB" id="A0A6B0GPC4"/>
<name>A0A6B0GPC4_9EURY</name>
<reference evidence="1 2" key="1">
    <citation type="submission" date="2019-12" db="EMBL/GenBank/DDBJ databases">
        <title>Halocatena pleomorpha gen. nov. sp. nov., an extremely halophilic archaeon of family Halobacteriaceae isolated from saltpan soil.</title>
        <authorList>
            <person name="Pal Y."/>
            <person name="Verma A."/>
            <person name="Krishnamurthi S."/>
            <person name="Kumar P."/>
        </authorList>
    </citation>
    <scope>NUCLEOTIDE SEQUENCE [LARGE SCALE GENOMIC DNA]</scope>
    <source>
        <strain evidence="1 2">JCM 16495</strain>
    </source>
</reference>
<dbReference type="EMBL" id="WSZK01000022">
    <property type="protein sequence ID" value="MWG35389.1"/>
    <property type="molecule type" value="Genomic_DNA"/>
</dbReference>
<sequence>MAAHNYLLKCYEAVVIDGEDIDPDNPWKHRRSCSAYQRKKLFGVF</sequence>
<evidence type="ECO:0000313" key="2">
    <source>
        <dbReference type="Proteomes" id="UP000451471"/>
    </source>
</evidence>
<evidence type="ECO:0000313" key="1">
    <source>
        <dbReference type="EMBL" id="MWG35389.1"/>
    </source>
</evidence>
<dbReference type="Proteomes" id="UP000451471">
    <property type="component" value="Unassembled WGS sequence"/>
</dbReference>
<accession>A0A6B0GPC4</accession>
<proteinExistence type="predicted"/>
<dbReference type="RefSeq" id="WP_158205069.1">
    <property type="nucleotide sequence ID" value="NZ_WSZK01000022.1"/>
</dbReference>
<comment type="caution">
    <text evidence="1">The sequence shown here is derived from an EMBL/GenBank/DDBJ whole genome shotgun (WGS) entry which is preliminary data.</text>
</comment>